<feature type="transmembrane region" description="Helical" evidence="4">
    <location>
        <begin position="124"/>
        <end position="145"/>
    </location>
</feature>
<evidence type="ECO:0000256" key="4">
    <source>
        <dbReference type="SAM" id="Phobius"/>
    </source>
</evidence>
<gene>
    <name evidence="5" type="ORF">CI109_103301</name>
</gene>
<comment type="subcellular location">
    <subcellularLocation>
        <location evidence="1">Cell inner membrane</location>
        <topology evidence="1">Multi-pass membrane protein</topology>
    </subcellularLocation>
</comment>
<dbReference type="GO" id="GO:0005886">
    <property type="term" value="C:plasma membrane"/>
    <property type="evidence" value="ECO:0007669"/>
    <property type="project" value="UniProtKB-SubCell"/>
</dbReference>
<feature type="transmembrane region" description="Helical" evidence="4">
    <location>
        <begin position="542"/>
        <end position="558"/>
    </location>
</feature>
<feature type="transmembrane region" description="Helical" evidence="4">
    <location>
        <begin position="633"/>
        <end position="651"/>
    </location>
</feature>
<keyword evidence="2" id="KW-1003">Cell membrane</keyword>
<name>A0A5M6BRQ5_9TREE</name>
<dbReference type="OrthoDB" id="2562510at2759"/>
<dbReference type="RefSeq" id="XP_031858504.1">
    <property type="nucleotide sequence ID" value="XM_032007150.1"/>
</dbReference>
<feature type="transmembrane region" description="Helical" evidence="4">
    <location>
        <begin position="199"/>
        <end position="223"/>
    </location>
</feature>
<feature type="transmembrane region" description="Helical" evidence="4">
    <location>
        <begin position="79"/>
        <end position="100"/>
    </location>
</feature>
<sequence>MSSPNTTLSQVSSLTSSWDGAAAATATVSMQVMAATTKLHDRSGAIFTVTLVTMILAVAFTVMRLISKGWIVRKVTLDDWFAVLGCLFSLVVSISIMVGAKNGLGKQDAAITPDMYGIMKRSTFILTVFYSPALMATKTAILILYIRMSAAHPILRYCSIANMVVVNLAGAVSTLIIIFQCRPVHAAWSVQTGQCIDVVTVYLSSAPINILTDLAILLLPLPILTGLRMERRTKIVLVTTFIVGGFVTIVDVIRIAYLQNALKIEGVDISSSPVTSHIRPVNFSYSVSFSLMWSAVEVSVGLMCCCVLVLKPLVMRIMPAMLRESSPIAPHTVQLESLPPSDMTKSPKSPVELLRTVREVSDASDGVGDNVNDGDGEDARQPEQRERMVDFFQMLESGPGDQTASIHTVQPRSSKAAVPKKPLSAVRSAPAPQSSLAPGGAAIERKSSYRALSDSLTRFRSKRSASKDNQAPTNTFFDFVNMSSRKPLTELTAREAWGPVLFTSTLFFLWGFAYGLLGTLNAVISSMLGFSANKDLAQHDSYWIAYFVGPACVGYWTLTRGGFKITFITGLSMLSAGAMAFWPSAVLSSYPGFVISNFMIASGLSVLETAANPFIALAGPGEYSEARLNFSQGIQAIGGFLSSLLANKVLFKDVTGRQLYKVQWCYLAVAIFVLFVAIIFFYFPLCEVDDEHLELKAQQRFDNAGISPTSHTFGTPTRYLLAATGVLAMSFYVGAQESVSYYWGPVSSEIHRSFDPFWGHEIGRAVFALGRFIASALCFLGLPPRIVLAVYVIGAFITTLLTMILPAGNGTLAVMIMIMFFQSAIFPTLFAIIIRGQGRNTKLVSTLTVMSICGGAVWPTSAFGVRKARPDDPRMVLIIPVVLTAVMILHPAMLTAVRELRHWVDPKWSREQNDGDQVNGERRGTANSGEAGWMNKGTILKDENEVGLNSGLGMVGLGVSLNGGNLNELTSFDERAEKGGDHG</sequence>
<dbReference type="AlphaFoldDB" id="A0A5M6BRQ5"/>
<feature type="transmembrane region" description="Helical" evidence="4">
    <location>
        <begin position="235"/>
        <end position="257"/>
    </location>
</feature>
<evidence type="ECO:0000256" key="3">
    <source>
        <dbReference type="SAM" id="MobiDB-lite"/>
    </source>
</evidence>
<keyword evidence="4" id="KW-0472">Membrane</keyword>
<keyword evidence="4" id="KW-1133">Transmembrane helix</keyword>
<feature type="compositionally biased region" description="Polar residues" evidence="3">
    <location>
        <begin position="400"/>
        <end position="413"/>
    </location>
</feature>
<feature type="transmembrane region" description="Helical" evidence="4">
    <location>
        <begin position="291"/>
        <end position="314"/>
    </location>
</feature>
<dbReference type="GeneID" id="43591318"/>
<feature type="region of interest" description="Disordered" evidence="3">
    <location>
        <begin position="358"/>
        <end position="382"/>
    </location>
</feature>
<evidence type="ECO:0000256" key="2">
    <source>
        <dbReference type="ARBA" id="ARBA00022475"/>
    </source>
</evidence>
<reference evidence="5" key="2">
    <citation type="submission" date="2024-01" db="EMBL/GenBank/DDBJ databases">
        <title>Comparative genomics of Cryptococcus and Kwoniella reveals pathogenesis evolution and contrasting modes of karyotype evolution via chromosome fusion or intercentromeric recombination.</title>
        <authorList>
            <person name="Coelho M.A."/>
            <person name="David-Palma M."/>
            <person name="Shea T."/>
            <person name="Bowers K."/>
            <person name="McGinley-Smith S."/>
            <person name="Mohammad A.W."/>
            <person name="Gnirke A."/>
            <person name="Yurkov A.M."/>
            <person name="Nowrousian M."/>
            <person name="Sun S."/>
            <person name="Cuomo C.A."/>
            <person name="Heitman J."/>
        </authorList>
    </citation>
    <scope>NUCLEOTIDE SEQUENCE</scope>
    <source>
        <strain evidence="5">CBS 12478</strain>
    </source>
</reference>
<feature type="transmembrane region" description="Helical" evidence="4">
    <location>
        <begin position="44"/>
        <end position="67"/>
    </location>
</feature>
<dbReference type="Pfam" id="PF20684">
    <property type="entry name" value="Fung_rhodopsin"/>
    <property type="match status" value="1"/>
</dbReference>
<dbReference type="PANTHER" id="PTHR43702:SF13">
    <property type="entry name" value="MONOSACCHARIDE TRANSPORTER, PUTATIVE (AFU_ORTHOLOGUE AFUA_4G06630)-RELATED"/>
    <property type="match status" value="1"/>
</dbReference>
<evidence type="ECO:0000313" key="6">
    <source>
        <dbReference type="Proteomes" id="UP000322225"/>
    </source>
</evidence>
<dbReference type="Gene3D" id="1.20.1250.20">
    <property type="entry name" value="MFS general substrate transporter like domains"/>
    <property type="match status" value="2"/>
</dbReference>
<protein>
    <submittedName>
        <fullName evidence="5">Uncharacterized protein</fullName>
    </submittedName>
</protein>
<feature type="transmembrane region" description="Helical" evidence="4">
    <location>
        <begin position="846"/>
        <end position="865"/>
    </location>
</feature>
<dbReference type="InterPro" id="IPR050375">
    <property type="entry name" value="MFS_TsgA-like"/>
</dbReference>
<feature type="transmembrane region" description="Helical" evidence="4">
    <location>
        <begin position="762"/>
        <end position="780"/>
    </location>
</feature>
<keyword evidence="6" id="KW-1185">Reference proteome</keyword>
<organism evidence="5 6">
    <name type="scientific">Kwoniella shandongensis</name>
    <dbReference type="NCBI Taxonomy" id="1734106"/>
    <lineage>
        <taxon>Eukaryota</taxon>
        <taxon>Fungi</taxon>
        <taxon>Dikarya</taxon>
        <taxon>Basidiomycota</taxon>
        <taxon>Agaricomycotina</taxon>
        <taxon>Tremellomycetes</taxon>
        <taxon>Tremellales</taxon>
        <taxon>Cryptococcaceae</taxon>
        <taxon>Kwoniella</taxon>
    </lineage>
</organism>
<feature type="transmembrane region" description="Helical" evidence="4">
    <location>
        <begin position="663"/>
        <end position="683"/>
    </location>
</feature>
<feature type="transmembrane region" description="Helical" evidence="4">
    <location>
        <begin position="507"/>
        <end position="530"/>
    </location>
</feature>
<keyword evidence="4" id="KW-0812">Transmembrane</keyword>
<evidence type="ECO:0000313" key="5">
    <source>
        <dbReference type="EMBL" id="WWD18846.1"/>
    </source>
</evidence>
<dbReference type="SUPFAM" id="SSF103473">
    <property type="entry name" value="MFS general substrate transporter"/>
    <property type="match status" value="1"/>
</dbReference>
<dbReference type="KEGG" id="ksn:43591318"/>
<feature type="region of interest" description="Disordered" evidence="3">
    <location>
        <begin position="400"/>
        <end position="442"/>
    </location>
</feature>
<feature type="transmembrane region" description="Helical" evidence="4">
    <location>
        <begin position="157"/>
        <end position="179"/>
    </location>
</feature>
<proteinExistence type="predicted"/>
<dbReference type="InterPro" id="IPR049326">
    <property type="entry name" value="Rhodopsin_dom_fungi"/>
</dbReference>
<feature type="transmembrane region" description="Helical" evidence="4">
    <location>
        <begin position="812"/>
        <end position="834"/>
    </location>
</feature>
<feature type="compositionally biased region" description="Basic and acidic residues" evidence="3">
    <location>
        <begin position="910"/>
        <end position="924"/>
    </location>
</feature>
<dbReference type="EMBL" id="CP144055">
    <property type="protein sequence ID" value="WWD18846.1"/>
    <property type="molecule type" value="Genomic_DNA"/>
</dbReference>
<reference evidence="5" key="1">
    <citation type="submission" date="2017-08" db="EMBL/GenBank/DDBJ databases">
        <authorList>
            <person name="Cuomo C."/>
            <person name="Billmyre B."/>
            <person name="Heitman J."/>
        </authorList>
    </citation>
    <scope>NUCLEOTIDE SEQUENCE</scope>
    <source>
        <strain evidence="5">CBS 12478</strain>
    </source>
</reference>
<dbReference type="InterPro" id="IPR036259">
    <property type="entry name" value="MFS_trans_sf"/>
</dbReference>
<feature type="transmembrane region" description="Helical" evidence="4">
    <location>
        <begin position="787"/>
        <end position="806"/>
    </location>
</feature>
<accession>A0A5M6BRQ5</accession>
<evidence type="ECO:0000256" key="1">
    <source>
        <dbReference type="ARBA" id="ARBA00004429"/>
    </source>
</evidence>
<dbReference type="PANTHER" id="PTHR43702">
    <property type="entry name" value="L-FUCOSE-PROTON SYMPORTER"/>
    <property type="match status" value="1"/>
</dbReference>
<feature type="transmembrane region" description="Helical" evidence="4">
    <location>
        <begin position="877"/>
        <end position="897"/>
    </location>
</feature>
<feature type="region of interest" description="Disordered" evidence="3">
    <location>
        <begin position="910"/>
        <end position="930"/>
    </location>
</feature>
<dbReference type="Proteomes" id="UP000322225">
    <property type="component" value="Chromosome 5"/>
</dbReference>
<feature type="transmembrane region" description="Helical" evidence="4">
    <location>
        <begin position="565"/>
        <end position="582"/>
    </location>
</feature>